<evidence type="ECO:0000313" key="1">
    <source>
        <dbReference type="EMBL" id="KAF2475134.1"/>
    </source>
</evidence>
<proteinExistence type="predicted"/>
<dbReference type="Proteomes" id="UP000799755">
    <property type="component" value="Unassembled WGS sequence"/>
</dbReference>
<accession>A0ACB6R7A5</accession>
<organism evidence="1 2">
    <name type="scientific">Lindgomyces ingoldianus</name>
    <dbReference type="NCBI Taxonomy" id="673940"/>
    <lineage>
        <taxon>Eukaryota</taxon>
        <taxon>Fungi</taxon>
        <taxon>Dikarya</taxon>
        <taxon>Ascomycota</taxon>
        <taxon>Pezizomycotina</taxon>
        <taxon>Dothideomycetes</taxon>
        <taxon>Pleosporomycetidae</taxon>
        <taxon>Pleosporales</taxon>
        <taxon>Lindgomycetaceae</taxon>
        <taxon>Lindgomyces</taxon>
    </lineage>
</organism>
<dbReference type="EMBL" id="MU003496">
    <property type="protein sequence ID" value="KAF2475134.1"/>
    <property type="molecule type" value="Genomic_DNA"/>
</dbReference>
<comment type="caution">
    <text evidence="1">The sequence shown here is derived from an EMBL/GenBank/DDBJ whole genome shotgun (WGS) entry which is preliminary data.</text>
</comment>
<name>A0ACB6R7A5_9PLEO</name>
<keyword evidence="2" id="KW-1185">Reference proteome</keyword>
<reference evidence="1" key="1">
    <citation type="journal article" date="2020" name="Stud. Mycol.">
        <title>101 Dothideomycetes genomes: a test case for predicting lifestyles and emergence of pathogens.</title>
        <authorList>
            <person name="Haridas S."/>
            <person name="Albert R."/>
            <person name="Binder M."/>
            <person name="Bloem J."/>
            <person name="Labutti K."/>
            <person name="Salamov A."/>
            <person name="Andreopoulos B."/>
            <person name="Baker S."/>
            <person name="Barry K."/>
            <person name="Bills G."/>
            <person name="Bluhm B."/>
            <person name="Cannon C."/>
            <person name="Castanera R."/>
            <person name="Culley D."/>
            <person name="Daum C."/>
            <person name="Ezra D."/>
            <person name="Gonzalez J."/>
            <person name="Henrissat B."/>
            <person name="Kuo A."/>
            <person name="Liang C."/>
            <person name="Lipzen A."/>
            <person name="Lutzoni F."/>
            <person name="Magnuson J."/>
            <person name="Mondo S."/>
            <person name="Nolan M."/>
            <person name="Ohm R."/>
            <person name="Pangilinan J."/>
            <person name="Park H.-J."/>
            <person name="Ramirez L."/>
            <person name="Alfaro M."/>
            <person name="Sun H."/>
            <person name="Tritt A."/>
            <person name="Yoshinaga Y."/>
            <person name="Zwiers L.-H."/>
            <person name="Turgeon B."/>
            <person name="Goodwin S."/>
            <person name="Spatafora J."/>
            <person name="Crous P."/>
            <person name="Grigoriev I."/>
        </authorList>
    </citation>
    <scope>NUCLEOTIDE SEQUENCE</scope>
    <source>
        <strain evidence="1">ATCC 200398</strain>
    </source>
</reference>
<protein>
    <submittedName>
        <fullName evidence="1">NAD dependent epimerase/dehydratase family protein</fullName>
    </submittedName>
</protein>
<sequence>MPIVPAGGLVLVTGANGYVAGVTIQKLLDAGFKVRGTVRSIEKNNWMLDHYGSNFTLVEVPELSADGALDEAVKGVDGIANVASSVAFNPDPDAFIPPVIKGAINVLEAAAKEPSVKSVVYTSSQAACIHLEPGKPYSITPETYNEGCLNAAWTWEDKDDKSMTRMLVNYECAKTASEKNSFEWVEKNKPHFTFNSVVPNVNFGTMVSLENTGFPSSSSLLKMIWEGNTMPAFMIPPEWYVDVEDTALLHIAALTQPDVQNERVLAFGGRFNYNEILDLFRKLVPDRAFLKDIDEPPSDQGTVDNSRGTELLKRLGKPGGFSTLEEAITKWVPFILKSENMDLPETAADRLRKSLEEKT</sequence>
<gene>
    <name evidence="1" type="ORF">BDR25DRAFT_300970</name>
</gene>
<evidence type="ECO:0000313" key="2">
    <source>
        <dbReference type="Proteomes" id="UP000799755"/>
    </source>
</evidence>